<proteinExistence type="predicted"/>
<evidence type="ECO:0000313" key="1">
    <source>
        <dbReference type="EMBL" id="BBO20065.1"/>
    </source>
</evidence>
<organism evidence="1 2">
    <name type="scientific">Candidatus Desulfobacillus denitrificans</name>
    <dbReference type="NCBI Taxonomy" id="2608985"/>
    <lineage>
        <taxon>Bacteria</taxon>
        <taxon>Pseudomonadati</taxon>
        <taxon>Pseudomonadota</taxon>
        <taxon>Betaproteobacteria</taxon>
        <taxon>Candidatus Desulfobacillus</taxon>
    </lineage>
</organism>
<dbReference type="AlphaFoldDB" id="A0A809R6W0"/>
<dbReference type="EMBL" id="AP021857">
    <property type="protein sequence ID" value="BBO20065.1"/>
    <property type="molecule type" value="Genomic_DNA"/>
</dbReference>
<reference evidence="1" key="1">
    <citation type="journal article" name="DNA Res.">
        <title>The physiological potential of anammox bacteria as revealed by their core genome structure.</title>
        <authorList>
            <person name="Okubo T."/>
            <person name="Toyoda A."/>
            <person name="Fukuhara K."/>
            <person name="Uchiyama I."/>
            <person name="Harigaya Y."/>
            <person name="Kuroiwa M."/>
            <person name="Suzuki T."/>
            <person name="Murakami Y."/>
            <person name="Suwa Y."/>
            <person name="Takami H."/>
        </authorList>
    </citation>
    <scope>NUCLEOTIDE SEQUENCE</scope>
    <source>
        <strain evidence="1">317325-3</strain>
    </source>
</reference>
<protein>
    <submittedName>
        <fullName evidence="1">Uncharacterized protein</fullName>
    </submittedName>
</protein>
<name>A0A809R6W0_9PROT</name>
<dbReference type="Proteomes" id="UP000662914">
    <property type="component" value="Chromosome"/>
</dbReference>
<dbReference type="KEGG" id="ddz:DSYM_07640"/>
<gene>
    <name evidence="1" type="ORF">DSYM_07640</name>
</gene>
<evidence type="ECO:0000313" key="2">
    <source>
        <dbReference type="Proteomes" id="UP000662914"/>
    </source>
</evidence>
<accession>A0A809R6W0</accession>
<sequence>MFAGRIIHGDDQVPLLTGNPFMPAAVLVDHHAHDRAAHPPLAVRAALLHPGYQIRFLQTLLDPAVAPLAAAAPVPAVEVLDVPALVPVSVAIDQGSHLVGRRASAQSLPQPLVDQTLQPFRFVANQMPPKTALAHAQHLRRFRLAQPPPVPSLIRFFEPHLPDLL</sequence>